<proteinExistence type="inferred from homology"/>
<feature type="transmembrane region" description="Helical" evidence="15">
    <location>
        <begin position="900"/>
        <end position="917"/>
    </location>
</feature>
<feature type="transmembrane region" description="Helical" evidence="15">
    <location>
        <begin position="173"/>
        <end position="194"/>
    </location>
</feature>
<feature type="transmembrane region" description="Helical" evidence="15">
    <location>
        <begin position="372"/>
        <end position="398"/>
    </location>
</feature>
<keyword evidence="5" id="KW-0479">Metal-binding</keyword>
<keyword evidence="4 15" id="KW-0812">Transmembrane</keyword>
<feature type="transmembrane region" description="Helical" evidence="15">
    <location>
        <begin position="861"/>
        <end position="880"/>
    </location>
</feature>
<feature type="region of interest" description="Disordered" evidence="16">
    <location>
        <begin position="1057"/>
        <end position="1083"/>
    </location>
</feature>
<feature type="transmembrane region" description="Helical" evidence="15">
    <location>
        <begin position="330"/>
        <end position="352"/>
    </location>
</feature>
<evidence type="ECO:0000256" key="9">
    <source>
        <dbReference type="ARBA" id="ARBA00022842"/>
    </source>
</evidence>
<dbReference type="PANTHER" id="PTHR24093:SF425">
    <property type="entry name" value="CALCIUM-TRANSPORTING ATPASE"/>
    <property type="match status" value="1"/>
</dbReference>
<accession>F4Q6Z7</accession>
<comment type="catalytic activity">
    <reaction evidence="14 15">
        <text>Ca(2+)(in) + ATP + H2O = Ca(2+)(out) + ADP + phosphate + H(+)</text>
        <dbReference type="Rhea" id="RHEA:18105"/>
        <dbReference type="ChEBI" id="CHEBI:15377"/>
        <dbReference type="ChEBI" id="CHEBI:15378"/>
        <dbReference type="ChEBI" id="CHEBI:29108"/>
        <dbReference type="ChEBI" id="CHEBI:30616"/>
        <dbReference type="ChEBI" id="CHEBI:43474"/>
        <dbReference type="ChEBI" id="CHEBI:456216"/>
        <dbReference type="EC" id="7.2.2.10"/>
    </reaction>
</comment>
<evidence type="ECO:0000256" key="10">
    <source>
        <dbReference type="ARBA" id="ARBA00022967"/>
    </source>
</evidence>
<dbReference type="FunFam" id="1.20.1110.10:FF:000039">
    <property type="entry name" value="Calcium-transporting ATPase"/>
    <property type="match status" value="1"/>
</dbReference>
<dbReference type="PROSITE" id="PS00154">
    <property type="entry name" value="ATPASE_E1_E2"/>
    <property type="match status" value="1"/>
</dbReference>
<evidence type="ECO:0000256" key="11">
    <source>
        <dbReference type="ARBA" id="ARBA00022989"/>
    </source>
</evidence>
<dbReference type="SFLD" id="SFLDF00027">
    <property type="entry name" value="p-type_atpase"/>
    <property type="match status" value="1"/>
</dbReference>
<dbReference type="PRINTS" id="PR00120">
    <property type="entry name" value="HATPASE"/>
</dbReference>
<dbReference type="GO" id="GO:0016887">
    <property type="term" value="F:ATP hydrolysis activity"/>
    <property type="evidence" value="ECO:0007669"/>
    <property type="project" value="InterPro"/>
</dbReference>
<evidence type="ECO:0000256" key="4">
    <source>
        <dbReference type="ARBA" id="ARBA00022692"/>
    </source>
</evidence>
<dbReference type="FunFam" id="2.70.150.10:FF:000029">
    <property type="entry name" value="Calcium-transporting ATPase"/>
    <property type="match status" value="1"/>
</dbReference>
<evidence type="ECO:0000256" key="1">
    <source>
        <dbReference type="ARBA" id="ARBA00004141"/>
    </source>
</evidence>
<dbReference type="SMART" id="SM00831">
    <property type="entry name" value="Cation_ATPase_N"/>
    <property type="match status" value="1"/>
</dbReference>
<dbReference type="InterPro" id="IPR018303">
    <property type="entry name" value="ATPase_P-typ_P_site"/>
</dbReference>
<feature type="transmembrane region" description="Helical" evidence="15">
    <location>
        <begin position="938"/>
        <end position="957"/>
    </location>
</feature>
<dbReference type="SFLD" id="SFLDG00002">
    <property type="entry name" value="C1.7:_P-type_atpase_like"/>
    <property type="match status" value="1"/>
</dbReference>
<dbReference type="GeneID" id="14868143"/>
<name>F4Q6Z7_CACFS</name>
<sequence>MDIYHWMSIPEVYDDDDGKKNLINDNNNSLSPQQQQQQEYYQSNSINNNINNNNNNNGLVHRGSSSSNNRVTRDDLANLISNENVDGLEHQYGGVRGVAEMLKSNVDQGLTSAEATSKARIDSYGENRTAEVAPKSLLFFIWEAAHDKTLIILMVAAIISIVLGLTVEDRSTGWIDGTAILFAVVIVVMVTAGNDYNKEQKFRKLNSIRNERNASVMRDGRITSVPTTDIVVGDVVQLEAGDTIPADGFFINGANFAVDESSMTGESDQKSKSEKEEPFMLSGCQVLEGRCTYLVAAVGDHSQWGKLKSLLSAPSSDTPLTEKLENLAQLIGKFGLAAAILTFLVLIIKYIVVFKTEHRVWAWSELGTIMGYLVTAIAIIVLAVPEGLPLAVTISLAYSMIKMMRDNNLVRHLEACETMGGATTICSDKTGTLTMNRMSVERSTIGRYIASPSEHIVSLLAESICLNSTAYIVVRAPVNEHKGSKTECALLEFIIKLNVDYETYRDLNKARAVRAFPFSSEKKMSGILVKKDGSGNNSGGGGLRFHAKGASEIMLEKCTASIDEDGSSRNFTRDEKMIIAKEIEVYASNGLRTLILAYKDVKGDAAKFKEEDLYKDGFTFLALVGIKDPVRPEVPAAVLKCQHAGIKIKMLTGDNLLTAKNIARECGILKEGGVALEGPQFRQLTDEQLDIVVPHLQVMARCSPTDKYRLVHKLRQLGEVVAVTGDGVNDAPQLKEADVGFAMGIAGTEVAKEASDIVLLDDNFNSISKAVLWGRNVYDSIRKFIQFQLTVNIVAVVIAFAGACTSGESPLRPIQMLWVNLIMDTLGALALATEPPTESLFDRLPYGRFDKLITRRMWRNIIGQSIYQLSFLFAIMYGAATLTTLFDLPPQGQWSPNDKMVYHTIIFNTFVFCQFFNEINCRVLNNDFNVFRNIHKSYLFVGIFIGTIGIQILLVEVGGEFFGTRPLDIYQWLFCVIIGTGGLVWGFCLRCLPVKDSVPVQQSVKPIHQNDVPIDIDIESTPLLRPESKWKAAQNILTQLNVISVIRNQPRLKRTKELFHSRSSDQERRSLLPRMKSQSNAKQ</sequence>
<keyword evidence="11 15" id="KW-1133">Transmembrane helix</keyword>
<dbReference type="STRING" id="1054147.F4Q6Z7"/>
<keyword evidence="6 15" id="KW-0547">Nucleotide-binding</keyword>
<dbReference type="GO" id="GO:0046872">
    <property type="term" value="F:metal ion binding"/>
    <property type="evidence" value="ECO:0007669"/>
    <property type="project" value="UniProtKB-KW"/>
</dbReference>
<evidence type="ECO:0000256" key="2">
    <source>
        <dbReference type="ARBA" id="ARBA00022448"/>
    </source>
</evidence>
<keyword evidence="9" id="KW-0460">Magnesium</keyword>
<feature type="region of interest" description="Disordered" evidence="16">
    <location>
        <begin position="14"/>
        <end position="71"/>
    </location>
</feature>
<dbReference type="InterPro" id="IPR023214">
    <property type="entry name" value="HAD_sf"/>
</dbReference>
<dbReference type="Gene3D" id="3.40.1110.10">
    <property type="entry name" value="Calcium-transporting ATPase, cytoplasmic domain N"/>
    <property type="match status" value="1"/>
</dbReference>
<dbReference type="PRINTS" id="PR00119">
    <property type="entry name" value="CATATPASE"/>
</dbReference>
<evidence type="ECO:0000259" key="17">
    <source>
        <dbReference type="SMART" id="SM00831"/>
    </source>
</evidence>
<evidence type="ECO:0000256" key="15">
    <source>
        <dbReference type="RuleBase" id="RU361146"/>
    </source>
</evidence>
<dbReference type="InterPro" id="IPR023299">
    <property type="entry name" value="ATPase_P-typ_cyto_dom_N"/>
</dbReference>
<evidence type="ECO:0000256" key="8">
    <source>
        <dbReference type="ARBA" id="ARBA00022840"/>
    </source>
</evidence>
<dbReference type="GO" id="GO:0005388">
    <property type="term" value="F:P-type calcium transporter activity"/>
    <property type="evidence" value="ECO:0007669"/>
    <property type="project" value="UniProtKB-EC"/>
</dbReference>
<keyword evidence="3 15" id="KW-0109">Calcium transport</keyword>
<evidence type="ECO:0000256" key="14">
    <source>
        <dbReference type="ARBA" id="ARBA00048694"/>
    </source>
</evidence>
<dbReference type="Gene3D" id="1.20.1110.10">
    <property type="entry name" value="Calcium-transporting ATPase, transmembrane domain"/>
    <property type="match status" value="1"/>
</dbReference>
<dbReference type="OrthoDB" id="3352408at2759"/>
<keyword evidence="13 15" id="KW-0472">Membrane</keyword>
<keyword evidence="8 15" id="KW-0067">ATP-binding</keyword>
<dbReference type="OMA" id="ATMWGRN"/>
<keyword evidence="10" id="KW-1278">Translocase</keyword>
<dbReference type="FunFam" id="1.20.1110.10:FF:000036">
    <property type="entry name" value="Calcium-transporting ATPase"/>
    <property type="match status" value="1"/>
</dbReference>
<evidence type="ECO:0000313" key="18">
    <source>
        <dbReference type="EMBL" id="EGG16179.1"/>
    </source>
</evidence>
<dbReference type="RefSeq" id="XP_004354563.1">
    <property type="nucleotide sequence ID" value="XM_004354511.1"/>
</dbReference>
<feature type="transmembrane region" description="Helical" evidence="15">
    <location>
        <begin position="969"/>
        <end position="989"/>
    </location>
</feature>
<dbReference type="GO" id="GO:0005886">
    <property type="term" value="C:plasma membrane"/>
    <property type="evidence" value="ECO:0007669"/>
    <property type="project" value="TreeGrafter"/>
</dbReference>
<evidence type="ECO:0000256" key="13">
    <source>
        <dbReference type="ARBA" id="ARBA00023136"/>
    </source>
</evidence>
<dbReference type="PANTHER" id="PTHR24093">
    <property type="entry name" value="CATION TRANSPORTING ATPASE"/>
    <property type="match status" value="1"/>
</dbReference>
<dbReference type="InterPro" id="IPR001757">
    <property type="entry name" value="P_typ_ATPase"/>
</dbReference>
<dbReference type="GO" id="GO:0005524">
    <property type="term" value="F:ATP binding"/>
    <property type="evidence" value="ECO:0007669"/>
    <property type="project" value="UniProtKB-KW"/>
</dbReference>
<dbReference type="SUPFAM" id="SSF81665">
    <property type="entry name" value="Calcium ATPase, transmembrane domain M"/>
    <property type="match status" value="1"/>
</dbReference>
<keyword evidence="19" id="KW-1185">Reference proteome</keyword>
<keyword evidence="7 15" id="KW-0106">Calcium</keyword>
<organism evidence="18 19">
    <name type="scientific">Cavenderia fasciculata</name>
    <name type="common">Slime mold</name>
    <name type="synonym">Dictyostelium fasciculatum</name>
    <dbReference type="NCBI Taxonomy" id="261658"/>
    <lineage>
        <taxon>Eukaryota</taxon>
        <taxon>Amoebozoa</taxon>
        <taxon>Evosea</taxon>
        <taxon>Eumycetozoa</taxon>
        <taxon>Dictyostelia</taxon>
        <taxon>Acytosteliales</taxon>
        <taxon>Cavenderiaceae</taxon>
        <taxon>Cavenderia</taxon>
    </lineage>
</organism>
<dbReference type="AlphaFoldDB" id="F4Q6Z7"/>
<comment type="subcellular location">
    <subcellularLocation>
        <location evidence="1 15">Membrane</location>
        <topology evidence="1 15">Multi-pass membrane protein</topology>
    </subcellularLocation>
</comment>
<dbReference type="Gene3D" id="2.70.150.10">
    <property type="entry name" value="Calcium-transporting ATPase, cytoplasmic transduction domain A"/>
    <property type="match status" value="1"/>
</dbReference>
<dbReference type="InterPro" id="IPR036412">
    <property type="entry name" value="HAD-like_sf"/>
</dbReference>
<reference evidence="19" key="1">
    <citation type="journal article" date="2011" name="Genome Res.">
        <title>Phylogeny-wide analysis of social amoeba genomes highlights ancient origins for complex intercellular communication.</title>
        <authorList>
            <person name="Heidel A.J."/>
            <person name="Lawal H.M."/>
            <person name="Felder M."/>
            <person name="Schilde C."/>
            <person name="Helps N.R."/>
            <person name="Tunggal B."/>
            <person name="Rivero F."/>
            <person name="John U."/>
            <person name="Schleicher M."/>
            <person name="Eichinger L."/>
            <person name="Platzer M."/>
            <person name="Noegel A.A."/>
            <person name="Schaap P."/>
            <person name="Gloeckner G."/>
        </authorList>
    </citation>
    <scope>NUCLEOTIDE SEQUENCE [LARGE SCALE GENOMIC DNA]</scope>
    <source>
        <strain evidence="19">SH3</strain>
    </source>
</reference>
<dbReference type="NCBIfam" id="TIGR01517">
    <property type="entry name" value="ATPase-IIB_Ca"/>
    <property type="match status" value="1"/>
</dbReference>
<evidence type="ECO:0000256" key="16">
    <source>
        <dbReference type="SAM" id="MobiDB-lite"/>
    </source>
</evidence>
<keyword evidence="12 15" id="KW-0406">Ion transport</keyword>
<dbReference type="Pfam" id="PF00689">
    <property type="entry name" value="Cation_ATPase_C"/>
    <property type="match status" value="1"/>
</dbReference>
<evidence type="ECO:0000256" key="3">
    <source>
        <dbReference type="ARBA" id="ARBA00022568"/>
    </source>
</evidence>
<dbReference type="InterPro" id="IPR023298">
    <property type="entry name" value="ATPase_P-typ_TM_dom_sf"/>
</dbReference>
<evidence type="ECO:0000256" key="7">
    <source>
        <dbReference type="ARBA" id="ARBA00022837"/>
    </source>
</evidence>
<dbReference type="SUPFAM" id="SSF81660">
    <property type="entry name" value="Metal cation-transporting ATPase, ATP-binding domain N"/>
    <property type="match status" value="1"/>
</dbReference>
<dbReference type="FunFam" id="3.40.50.1000:FF:000018">
    <property type="entry name" value="Calcium-transporting ATPase"/>
    <property type="match status" value="1"/>
</dbReference>
<dbReference type="EC" id="7.2.2.10" evidence="15"/>
<comment type="function">
    <text evidence="15">Catalyzes the hydrolysis of ATP coupled with the transport of calcium.</text>
</comment>
<feature type="compositionally biased region" description="Basic and acidic residues" evidence="16">
    <location>
        <begin position="1057"/>
        <end position="1070"/>
    </location>
</feature>
<comment type="caution">
    <text evidence="15">Lacks conserved residue(s) required for the propagation of feature annotation.</text>
</comment>
<dbReference type="InterPro" id="IPR006408">
    <property type="entry name" value="P-type_ATPase_IIB"/>
</dbReference>
<dbReference type="CDD" id="cd02081">
    <property type="entry name" value="P-type_ATPase_Ca_PMCA-like"/>
    <property type="match status" value="1"/>
</dbReference>
<dbReference type="InterPro" id="IPR044492">
    <property type="entry name" value="P_typ_ATPase_HD_dom"/>
</dbReference>
<dbReference type="Pfam" id="PF00690">
    <property type="entry name" value="Cation_ATPase_N"/>
    <property type="match status" value="1"/>
</dbReference>
<dbReference type="SUPFAM" id="SSF81653">
    <property type="entry name" value="Calcium ATPase, transduction domain A"/>
    <property type="match status" value="1"/>
</dbReference>
<evidence type="ECO:0000256" key="5">
    <source>
        <dbReference type="ARBA" id="ARBA00022723"/>
    </source>
</evidence>
<feature type="domain" description="Cation-transporting P-type ATPase N-terminal" evidence="17">
    <location>
        <begin position="88"/>
        <end position="165"/>
    </location>
</feature>
<dbReference type="SFLD" id="SFLDS00003">
    <property type="entry name" value="Haloacid_Dehalogenase"/>
    <property type="match status" value="1"/>
</dbReference>
<evidence type="ECO:0000256" key="6">
    <source>
        <dbReference type="ARBA" id="ARBA00022741"/>
    </source>
</evidence>
<feature type="compositionally biased region" description="Low complexity" evidence="16">
    <location>
        <begin position="24"/>
        <end position="57"/>
    </location>
</feature>
<dbReference type="Proteomes" id="UP000007797">
    <property type="component" value="Unassembled WGS sequence"/>
</dbReference>
<dbReference type="Gene3D" id="3.40.50.1000">
    <property type="entry name" value="HAD superfamily/HAD-like"/>
    <property type="match status" value="1"/>
</dbReference>
<dbReference type="Pfam" id="PF00122">
    <property type="entry name" value="E1-E2_ATPase"/>
    <property type="match status" value="1"/>
</dbReference>
<dbReference type="InterPro" id="IPR004014">
    <property type="entry name" value="ATPase_P-typ_cation-transptr_N"/>
</dbReference>
<dbReference type="InterPro" id="IPR006068">
    <property type="entry name" value="ATPase_P-typ_cation-transptr_C"/>
</dbReference>
<evidence type="ECO:0000313" key="19">
    <source>
        <dbReference type="Proteomes" id="UP000007797"/>
    </source>
</evidence>
<dbReference type="KEGG" id="dfa:DFA_09207"/>
<dbReference type="EMBL" id="GL883024">
    <property type="protein sequence ID" value="EGG16179.1"/>
    <property type="molecule type" value="Genomic_DNA"/>
</dbReference>
<keyword evidence="2 15" id="KW-0813">Transport</keyword>
<evidence type="ECO:0000256" key="12">
    <source>
        <dbReference type="ARBA" id="ARBA00023065"/>
    </source>
</evidence>
<dbReference type="Pfam" id="PF13246">
    <property type="entry name" value="Cation_ATPase"/>
    <property type="match status" value="1"/>
</dbReference>
<feature type="transmembrane region" description="Helical" evidence="15">
    <location>
        <begin position="149"/>
        <end position="167"/>
    </location>
</feature>
<dbReference type="InterPro" id="IPR059000">
    <property type="entry name" value="ATPase_P-type_domA"/>
</dbReference>
<dbReference type="SUPFAM" id="SSF56784">
    <property type="entry name" value="HAD-like"/>
    <property type="match status" value="1"/>
</dbReference>
<dbReference type="InterPro" id="IPR008250">
    <property type="entry name" value="ATPase_P-typ_transduc_dom_A_sf"/>
</dbReference>
<gene>
    <name evidence="18" type="ORF">DFA_09207</name>
</gene>
<protein>
    <recommendedName>
        <fullName evidence="15">Calcium-transporting ATPase</fullName>
        <ecNumber evidence="15">7.2.2.10</ecNumber>
    </recommendedName>
</protein>
<dbReference type="NCBIfam" id="TIGR01494">
    <property type="entry name" value="ATPase_P-type"/>
    <property type="match status" value="2"/>
</dbReference>
<comment type="similarity">
    <text evidence="15">Belongs to the cation transport ATPase (P-type) (TC 3.A.3) family.</text>
</comment>